<reference evidence="1" key="2">
    <citation type="submission" date="2020-10" db="EMBL/GenBank/DDBJ databases">
        <authorList>
            <person name="Peck L.D."/>
            <person name="Nowell R.W."/>
            <person name="Flood J."/>
            <person name="Ryan M.J."/>
            <person name="Barraclough T.G."/>
        </authorList>
    </citation>
    <scope>NUCLEOTIDE SEQUENCE</scope>
    <source>
        <strain evidence="1">IMI 127659i</strain>
    </source>
</reference>
<organism evidence="1 2">
    <name type="scientific">Fusarium xylarioides</name>
    <dbReference type="NCBI Taxonomy" id="221167"/>
    <lineage>
        <taxon>Eukaryota</taxon>
        <taxon>Fungi</taxon>
        <taxon>Dikarya</taxon>
        <taxon>Ascomycota</taxon>
        <taxon>Pezizomycotina</taxon>
        <taxon>Sordariomycetes</taxon>
        <taxon>Hypocreomycetidae</taxon>
        <taxon>Hypocreales</taxon>
        <taxon>Nectriaceae</taxon>
        <taxon>Fusarium</taxon>
        <taxon>Fusarium fujikuroi species complex</taxon>
    </lineage>
</organism>
<dbReference type="AlphaFoldDB" id="A0A9P7I0F5"/>
<keyword evidence="2" id="KW-1185">Reference proteome</keyword>
<protein>
    <submittedName>
        <fullName evidence="1">Uncharacterized protein</fullName>
    </submittedName>
</protein>
<dbReference type="OrthoDB" id="5090587at2759"/>
<evidence type="ECO:0000313" key="2">
    <source>
        <dbReference type="Proteomes" id="UP000750502"/>
    </source>
</evidence>
<evidence type="ECO:0000313" key="1">
    <source>
        <dbReference type="EMBL" id="KAG5769684.1"/>
    </source>
</evidence>
<reference evidence="1" key="1">
    <citation type="journal article" date="2020" name="bioRxiv">
        <title>Historical genomics reveals the evolutionary mechanisms behind multiple outbreaks of the host-specific coffee wilt pathogen Fusarium xylarioides.</title>
        <authorList>
            <person name="Peck D."/>
            <person name="Nowell R.W."/>
            <person name="Flood J."/>
            <person name="Ryan M.J."/>
            <person name="Barraclough T.G."/>
        </authorList>
    </citation>
    <scope>NUCLEOTIDE SEQUENCE</scope>
    <source>
        <strain evidence="1">IMI 127659i</strain>
    </source>
</reference>
<proteinExistence type="predicted"/>
<accession>A0A9P7I0F5</accession>
<gene>
    <name evidence="1" type="ORF">H9Q72_003139</name>
</gene>
<dbReference type="Proteomes" id="UP000750502">
    <property type="component" value="Unassembled WGS sequence"/>
</dbReference>
<comment type="caution">
    <text evidence="1">The sequence shown here is derived from an EMBL/GenBank/DDBJ whole genome shotgun (WGS) entry which is preliminary data.</text>
</comment>
<dbReference type="EMBL" id="JADFTT010000072">
    <property type="protein sequence ID" value="KAG5769684.1"/>
    <property type="molecule type" value="Genomic_DNA"/>
</dbReference>
<sequence length="211" mass="24190">MVPRGYLIYLEELPKARRRGEIEREIVVLQEKAQQKLYQGLNGMMRSNYKYKISRLEKIDAQQTRTEDPVREFLAEDYKGDETAVIDLTGCDEEEEGSLFVAEGPGLSHTIELLHLKMFHEIYTSTPACQLRSTAVKELGLMASTSIMKLSRDASTWYTNRPNSDPWGLNRVGPHNRAASQDFETIGIPWNLIPWSIHEQLPSTFEELMLS</sequence>
<name>A0A9P7I0F5_9HYPO</name>